<organism evidence="1 2">
    <name type="scientific">Pseudoduganella aquatica</name>
    <dbReference type="NCBI Taxonomy" id="2660641"/>
    <lineage>
        <taxon>Bacteria</taxon>
        <taxon>Pseudomonadati</taxon>
        <taxon>Pseudomonadota</taxon>
        <taxon>Betaproteobacteria</taxon>
        <taxon>Burkholderiales</taxon>
        <taxon>Oxalobacteraceae</taxon>
        <taxon>Telluria group</taxon>
        <taxon>Pseudoduganella</taxon>
    </lineage>
</organism>
<sequence length="177" mass="19265">MGTTLYTASVPVFIHYLQQLHATLRVGENHERRTGRALVGAALAEGMFPFAQQVTTACSFAVRACCPLLSADLPVLGGGGQDWDQLRARIAATVDFLEDVPEDRIDAAEDMQVVTTAGLVSPVFSGRDYVLSYALPNFFFHLVTAHAILRSQGVPVGKEDFDGYHQYQAGFSFPQAK</sequence>
<evidence type="ECO:0000313" key="2">
    <source>
        <dbReference type="Proteomes" id="UP000450676"/>
    </source>
</evidence>
<dbReference type="Proteomes" id="UP000450676">
    <property type="component" value="Unassembled WGS sequence"/>
</dbReference>
<protein>
    <submittedName>
        <fullName evidence="1">DUF1993 family protein</fullName>
    </submittedName>
</protein>
<accession>A0A7X4HE41</accession>
<dbReference type="PANTHER" id="PTHR36922">
    <property type="entry name" value="BLL2446 PROTEIN"/>
    <property type="match status" value="1"/>
</dbReference>
<gene>
    <name evidence="1" type="ORF">GTP77_16120</name>
</gene>
<dbReference type="Gene3D" id="1.20.120.450">
    <property type="entry name" value="dinb family like domain"/>
    <property type="match status" value="1"/>
</dbReference>
<reference evidence="1 2" key="1">
    <citation type="submission" date="2019-12" db="EMBL/GenBank/DDBJ databases">
        <title>Novel species isolated from a subtropical stream in China.</title>
        <authorList>
            <person name="Lu H."/>
        </authorList>
    </citation>
    <scope>NUCLEOTIDE SEQUENCE [LARGE SCALE GENOMIC DNA]</scope>
    <source>
        <strain evidence="1 2">FT127W</strain>
    </source>
</reference>
<dbReference type="AlphaFoldDB" id="A0A7X4HE41"/>
<dbReference type="InterPro" id="IPR018531">
    <property type="entry name" value="DUF1993"/>
</dbReference>
<comment type="caution">
    <text evidence="1">The sequence shown here is derived from an EMBL/GenBank/DDBJ whole genome shotgun (WGS) entry which is preliminary data.</text>
</comment>
<name>A0A7X4HE41_9BURK</name>
<dbReference type="Pfam" id="PF09351">
    <property type="entry name" value="DUF1993"/>
    <property type="match status" value="1"/>
</dbReference>
<dbReference type="SUPFAM" id="SSF109854">
    <property type="entry name" value="DinB/YfiT-like putative metalloenzymes"/>
    <property type="match status" value="1"/>
</dbReference>
<dbReference type="RefSeq" id="WP_161073163.1">
    <property type="nucleotide sequence ID" value="NZ_CP086370.1"/>
</dbReference>
<evidence type="ECO:0000313" key="1">
    <source>
        <dbReference type="EMBL" id="MYN08857.1"/>
    </source>
</evidence>
<dbReference type="PANTHER" id="PTHR36922:SF1">
    <property type="entry name" value="DUF1993 DOMAIN-CONTAINING PROTEIN"/>
    <property type="match status" value="1"/>
</dbReference>
<dbReference type="InterPro" id="IPR034660">
    <property type="entry name" value="DinB/YfiT-like"/>
</dbReference>
<proteinExistence type="predicted"/>
<dbReference type="EMBL" id="WWCU01000017">
    <property type="protein sequence ID" value="MYN08857.1"/>
    <property type="molecule type" value="Genomic_DNA"/>
</dbReference>
<keyword evidence="2" id="KW-1185">Reference proteome</keyword>